<dbReference type="Proteomes" id="UP000249354">
    <property type="component" value="Unassembled WGS sequence"/>
</dbReference>
<dbReference type="SUPFAM" id="SSF89360">
    <property type="entry name" value="HesB-like domain"/>
    <property type="match status" value="1"/>
</dbReference>
<dbReference type="PANTHER" id="PTHR43011:SF1">
    <property type="entry name" value="IRON-SULFUR CLUSTER ASSEMBLY 2 HOMOLOG, MITOCHONDRIAL"/>
    <property type="match status" value="1"/>
</dbReference>
<dbReference type="GO" id="GO:0051537">
    <property type="term" value="F:2 iron, 2 sulfur cluster binding"/>
    <property type="evidence" value="ECO:0007669"/>
    <property type="project" value="TreeGrafter"/>
</dbReference>
<evidence type="ECO:0000259" key="1">
    <source>
        <dbReference type="Pfam" id="PF01521"/>
    </source>
</evidence>
<name>A0A2W4WA86_9CYAN</name>
<dbReference type="InterPro" id="IPR000361">
    <property type="entry name" value="ATAP_core_dom"/>
</dbReference>
<protein>
    <submittedName>
        <fullName evidence="2">Iron-sulfur cluster assembly accessory protein</fullName>
    </submittedName>
</protein>
<dbReference type="EMBL" id="QBMC01000021">
    <property type="protein sequence ID" value="PZO21221.1"/>
    <property type="molecule type" value="Genomic_DNA"/>
</dbReference>
<comment type="caution">
    <text evidence="2">The sequence shown here is derived from an EMBL/GenBank/DDBJ whole genome shotgun (WGS) entry which is preliminary data.</text>
</comment>
<reference evidence="2 3" key="2">
    <citation type="submission" date="2018-06" db="EMBL/GenBank/DDBJ databases">
        <title>Metagenomic assembly of (sub)arctic Cyanobacteria and their associated microbiome from non-axenic cultures.</title>
        <authorList>
            <person name="Baurain D."/>
        </authorList>
    </citation>
    <scope>NUCLEOTIDE SEQUENCE [LARGE SCALE GENOMIC DNA]</scope>
    <source>
        <strain evidence="2">ULC129bin1</strain>
    </source>
</reference>
<dbReference type="GO" id="GO:0005506">
    <property type="term" value="F:iron ion binding"/>
    <property type="evidence" value="ECO:0007669"/>
    <property type="project" value="TreeGrafter"/>
</dbReference>
<dbReference type="NCBIfam" id="TIGR00049">
    <property type="entry name" value="iron-sulfur cluster assembly accessory protein"/>
    <property type="match status" value="1"/>
</dbReference>
<dbReference type="GO" id="GO:0016226">
    <property type="term" value="P:iron-sulfur cluster assembly"/>
    <property type="evidence" value="ECO:0007669"/>
    <property type="project" value="InterPro"/>
</dbReference>
<dbReference type="PANTHER" id="PTHR43011">
    <property type="entry name" value="IRON-SULFUR CLUSTER ASSEMBLY 2 HOMOLOG, MITOCHONDRIAL"/>
    <property type="match status" value="1"/>
</dbReference>
<feature type="domain" description="Core" evidence="1">
    <location>
        <begin position="2"/>
        <end position="102"/>
    </location>
</feature>
<accession>A0A2W4WA86</accession>
<organism evidence="2 3">
    <name type="scientific">Leptolyngbya foveolarum</name>
    <dbReference type="NCBI Taxonomy" id="47253"/>
    <lineage>
        <taxon>Bacteria</taxon>
        <taxon>Bacillati</taxon>
        <taxon>Cyanobacteriota</taxon>
        <taxon>Cyanophyceae</taxon>
        <taxon>Leptolyngbyales</taxon>
        <taxon>Leptolyngbyaceae</taxon>
        <taxon>Leptolyngbya group</taxon>
        <taxon>Leptolyngbya</taxon>
    </lineage>
</organism>
<dbReference type="AlphaFoldDB" id="A0A2W4WA86"/>
<dbReference type="GO" id="GO:0051539">
    <property type="term" value="F:4 iron, 4 sulfur cluster binding"/>
    <property type="evidence" value="ECO:0007669"/>
    <property type="project" value="TreeGrafter"/>
</dbReference>
<evidence type="ECO:0000313" key="3">
    <source>
        <dbReference type="Proteomes" id="UP000249354"/>
    </source>
</evidence>
<reference evidence="3" key="1">
    <citation type="submission" date="2018-04" db="EMBL/GenBank/DDBJ databases">
        <authorList>
            <person name="Cornet L."/>
        </authorList>
    </citation>
    <scope>NUCLEOTIDE SEQUENCE [LARGE SCALE GENOMIC DNA]</scope>
</reference>
<gene>
    <name evidence="2" type="ORF">DCF25_05165</name>
</gene>
<evidence type="ECO:0000313" key="2">
    <source>
        <dbReference type="EMBL" id="PZO21221.1"/>
    </source>
</evidence>
<dbReference type="InterPro" id="IPR035903">
    <property type="entry name" value="HesB-like_dom_sf"/>
</dbReference>
<dbReference type="InterPro" id="IPR016092">
    <property type="entry name" value="ATAP"/>
</dbReference>
<proteinExistence type="predicted"/>
<sequence length="119" mass="13433">MIELTVAARQEINRLRQRQGKPKISCRLSLQPSSCAQWAYALSLDAETEADDEMYAFGDVRLVVKCDRLPYIQDLKIDFSEDLMGGAFRFDNPIATETCRCGYAFSAKNFQVEADVSPI</sequence>
<dbReference type="Gene3D" id="2.60.300.12">
    <property type="entry name" value="HesB-like domain"/>
    <property type="match status" value="1"/>
</dbReference>
<dbReference type="Pfam" id="PF01521">
    <property type="entry name" value="Fe-S_biosyn"/>
    <property type="match status" value="1"/>
</dbReference>